<reference evidence="3" key="1">
    <citation type="journal article" date="2020" name="Mol. Plant Microbe">
        <title>Rhizobial microsymbionts of the narrowly endemic Oxytropis species growing in Kamchatka are characterized by significant genetic diversity and possess a set of genes that are associated with T3SS and T6SS secretion systems and can affect the development of symbiosis.</title>
        <authorList>
            <person name="Safronova V."/>
            <person name="Guro P."/>
            <person name="Sazanova A."/>
            <person name="Kuznetsova I."/>
            <person name="Belimov A."/>
            <person name="Yakubov V."/>
            <person name="Chirak E."/>
            <person name="Afonin A."/>
            <person name="Gogolev Y."/>
            <person name="Andronov E."/>
            <person name="Tikhonovich I."/>
        </authorList>
    </citation>
    <scope>NUCLEOTIDE SEQUENCE [LARGE SCALE GENOMIC DNA]</scope>
    <source>
        <strain evidence="3">RCAM0610</strain>
    </source>
</reference>
<gene>
    <name evidence="2" type="ORF">HB770_24370</name>
</gene>
<proteinExistence type="predicted"/>
<evidence type="ECO:0000256" key="1">
    <source>
        <dbReference type="SAM" id="MobiDB-lite"/>
    </source>
</evidence>
<protein>
    <submittedName>
        <fullName evidence="2">Uncharacterized protein</fullName>
    </submittedName>
</protein>
<organism evidence="2 3">
    <name type="scientific">Rhizobium leguminosarum bv. viciae</name>
    <dbReference type="NCBI Taxonomy" id="387"/>
    <lineage>
        <taxon>Bacteria</taxon>
        <taxon>Pseudomonadati</taxon>
        <taxon>Pseudomonadota</taxon>
        <taxon>Alphaproteobacteria</taxon>
        <taxon>Hyphomicrobiales</taxon>
        <taxon>Rhizobiaceae</taxon>
        <taxon>Rhizobium/Agrobacterium group</taxon>
        <taxon>Rhizobium</taxon>
    </lineage>
</organism>
<name>A0A7G6RLN8_RHILV</name>
<evidence type="ECO:0000313" key="2">
    <source>
        <dbReference type="EMBL" id="QND43170.1"/>
    </source>
</evidence>
<dbReference type="EMBL" id="CP050549">
    <property type="protein sequence ID" value="QND43170.1"/>
    <property type="molecule type" value="Genomic_DNA"/>
</dbReference>
<feature type="region of interest" description="Disordered" evidence="1">
    <location>
        <begin position="1"/>
        <end position="31"/>
    </location>
</feature>
<evidence type="ECO:0000313" key="3">
    <source>
        <dbReference type="Proteomes" id="UP000515518"/>
    </source>
</evidence>
<accession>A0A7G6RLN8</accession>
<dbReference type="Proteomes" id="UP000515518">
    <property type="component" value="Chromosome"/>
</dbReference>
<dbReference type="AlphaFoldDB" id="A0A7G6RLN8"/>
<sequence length="124" mass="13135">MRSAKPLPDWREGPRQTLAAAEQEALAEGRKTRQERILPPLPFGVEFLDGALEGGLPLDAITEFRSALSRDAGAASGLAMAVAARLQKREADAEAGFCRCSGSAMPSARWRSVVPMPPGFGISG</sequence>